<gene>
    <name evidence="1" type="ORF">BST17_16515</name>
</gene>
<proteinExistence type="predicted"/>
<dbReference type="InterPro" id="IPR012545">
    <property type="entry name" value="DUF1697"/>
</dbReference>
<dbReference type="RefSeq" id="WP_083059851.1">
    <property type="nucleotide sequence ID" value="NZ_JACKVM010000014.1"/>
</dbReference>
<dbReference type="Pfam" id="PF08002">
    <property type="entry name" value="DUF1697"/>
    <property type="match status" value="1"/>
</dbReference>
<dbReference type="EMBL" id="MVHJ01000012">
    <property type="protein sequence ID" value="ORA04077.1"/>
    <property type="molecule type" value="Genomic_DNA"/>
</dbReference>
<protein>
    <recommendedName>
        <fullName evidence="3">Pyridoxamine 5-phosphate oxidase</fullName>
    </recommendedName>
</protein>
<comment type="caution">
    <text evidence="1">The sequence shown here is derived from an EMBL/GenBank/DDBJ whole genome shotgun (WGS) entry which is preliminary data.</text>
</comment>
<evidence type="ECO:0008006" key="3">
    <source>
        <dbReference type="Google" id="ProtNLM"/>
    </source>
</evidence>
<dbReference type="AlphaFoldDB" id="A0A1W9YVS3"/>
<dbReference type="Gene3D" id="3.30.70.1280">
    <property type="entry name" value="SP0830-like domains"/>
    <property type="match status" value="1"/>
</dbReference>
<dbReference type="SUPFAM" id="SSF160379">
    <property type="entry name" value="SP0830-like"/>
    <property type="match status" value="1"/>
</dbReference>
<dbReference type="OrthoDB" id="9806494at2"/>
<sequence>MARYVALLRGINVGGKNIIAMKDLRAALEDHGYGNVSTYIQSGNVLFDTDADPTTLEADVEAVLEKTFGVPLLVVIRSHRQLRSVIAKAPSGFGADPDTYYSDAVFLKAPLTAAAVMRIIELRDGVDQAWPGTGVVYFARLGAERSKSKMSRITAKPEYKQMTIRSWTTTVKLLALLDAQSPSR</sequence>
<dbReference type="PANTHER" id="PTHR36439">
    <property type="entry name" value="BLL4334 PROTEIN"/>
    <property type="match status" value="1"/>
</dbReference>
<dbReference type="PIRSF" id="PIRSF008502">
    <property type="entry name" value="UCP008502"/>
    <property type="match status" value="1"/>
</dbReference>
<dbReference type="PANTHER" id="PTHR36439:SF1">
    <property type="entry name" value="DUF1697 DOMAIN-CONTAINING PROTEIN"/>
    <property type="match status" value="1"/>
</dbReference>
<evidence type="ECO:0000313" key="2">
    <source>
        <dbReference type="Proteomes" id="UP000192366"/>
    </source>
</evidence>
<accession>A0A1W9YVS3</accession>
<evidence type="ECO:0000313" key="1">
    <source>
        <dbReference type="EMBL" id="ORA04077.1"/>
    </source>
</evidence>
<dbReference type="Proteomes" id="UP000192366">
    <property type="component" value="Unassembled WGS sequence"/>
</dbReference>
<reference evidence="1 2" key="1">
    <citation type="submission" date="2017-02" db="EMBL/GenBank/DDBJ databases">
        <title>The new phylogeny of genus Mycobacterium.</title>
        <authorList>
            <person name="Tortoli E."/>
            <person name="Trovato A."/>
            <person name="Cirillo D.M."/>
        </authorList>
    </citation>
    <scope>NUCLEOTIDE SEQUENCE [LARGE SCALE GENOMIC DNA]</scope>
    <source>
        <strain evidence="1 2">DSM 45578</strain>
    </source>
</reference>
<keyword evidence="2" id="KW-1185">Reference proteome</keyword>
<organism evidence="1 2">
    <name type="scientific">Mycolicibacterium bacteremicum</name>
    <name type="common">Mycobacterium bacteremicum</name>
    <dbReference type="NCBI Taxonomy" id="564198"/>
    <lineage>
        <taxon>Bacteria</taxon>
        <taxon>Bacillati</taxon>
        <taxon>Actinomycetota</taxon>
        <taxon>Actinomycetes</taxon>
        <taxon>Mycobacteriales</taxon>
        <taxon>Mycobacteriaceae</taxon>
        <taxon>Mycolicibacterium</taxon>
    </lineage>
</organism>
<name>A0A1W9YVS3_MYCBA</name>
<dbReference type="Gene3D" id="3.30.70.1260">
    <property type="entry name" value="bacterial protein sp0830 like"/>
    <property type="match status" value="1"/>
</dbReference>
<dbReference type="STRING" id="564198.BST17_16515"/>